<sequence length="147" mass="15124">MTQYLMAGGTGFVGRSLAGLLQTEGYNVIIAARTSSLDAGLRSWAAYEPHHSLTISGIFKAQSCDVFHPDWSAMSGSSGAGPASDVAAADPVRSPVVARLFLSVIKAEPACDIGSDEGLGFQALIEETSAYFSGAPDAGHAAEDLST</sequence>
<evidence type="ECO:0000313" key="1">
    <source>
        <dbReference type="EMBL" id="MDP9839830.1"/>
    </source>
</evidence>
<name>A0ABT9PZC1_9HYPH</name>
<dbReference type="RefSeq" id="WP_306838853.1">
    <property type="nucleotide sequence ID" value="NZ_JAUSRF010000019.1"/>
</dbReference>
<protein>
    <submittedName>
        <fullName evidence="1">NAD(P)-dependent dehydrogenase (Short-subunit alcohol dehydrogenase family)</fullName>
    </submittedName>
</protein>
<dbReference type="Proteomes" id="UP001241472">
    <property type="component" value="Unassembled WGS sequence"/>
</dbReference>
<reference evidence="1 2" key="1">
    <citation type="submission" date="2023-07" db="EMBL/GenBank/DDBJ databases">
        <title>Sorghum-associated microbial communities from plants grown in Nebraska, USA.</title>
        <authorList>
            <person name="Schachtman D."/>
        </authorList>
    </citation>
    <scope>NUCLEOTIDE SEQUENCE [LARGE SCALE GENOMIC DNA]</scope>
    <source>
        <strain evidence="1 2">DS1307</strain>
    </source>
</reference>
<evidence type="ECO:0000313" key="2">
    <source>
        <dbReference type="Proteomes" id="UP001241472"/>
    </source>
</evidence>
<dbReference type="SUPFAM" id="SSF51735">
    <property type="entry name" value="NAD(P)-binding Rossmann-fold domains"/>
    <property type="match status" value="1"/>
</dbReference>
<accession>A0ABT9PZC1</accession>
<comment type="caution">
    <text evidence="1">The sequence shown here is derived from an EMBL/GenBank/DDBJ whole genome shotgun (WGS) entry which is preliminary data.</text>
</comment>
<dbReference type="EMBL" id="JAUSRF010000019">
    <property type="protein sequence ID" value="MDP9839830.1"/>
    <property type="molecule type" value="Genomic_DNA"/>
</dbReference>
<proteinExistence type="predicted"/>
<organism evidence="1 2">
    <name type="scientific">Neorhizobium huautlense</name>
    <dbReference type="NCBI Taxonomy" id="67774"/>
    <lineage>
        <taxon>Bacteria</taxon>
        <taxon>Pseudomonadati</taxon>
        <taxon>Pseudomonadota</taxon>
        <taxon>Alphaproteobacteria</taxon>
        <taxon>Hyphomicrobiales</taxon>
        <taxon>Rhizobiaceae</taxon>
        <taxon>Rhizobium/Agrobacterium group</taxon>
        <taxon>Neorhizobium</taxon>
    </lineage>
</organism>
<gene>
    <name evidence="1" type="ORF">J2T09_004610</name>
</gene>
<keyword evidence="2" id="KW-1185">Reference proteome</keyword>
<dbReference type="InterPro" id="IPR036291">
    <property type="entry name" value="NAD(P)-bd_dom_sf"/>
</dbReference>